<reference evidence="1" key="1">
    <citation type="submission" date="2021-03" db="EMBL/GenBank/DDBJ databases">
        <title>Antimicrobial resistance genes in bacteria isolated from Japanese honey, and their potential for conferring macrolide and lincosamide resistance in the American foulbrood pathogen Paenibacillus larvae.</title>
        <authorList>
            <person name="Okamoto M."/>
            <person name="Kumagai M."/>
            <person name="Kanamori H."/>
            <person name="Takamatsu D."/>
        </authorList>
    </citation>
    <scope>NUCLEOTIDE SEQUENCE</scope>
    <source>
        <strain evidence="1">J27TS8</strain>
    </source>
</reference>
<evidence type="ECO:0008006" key="3">
    <source>
        <dbReference type="Google" id="ProtNLM"/>
    </source>
</evidence>
<sequence>MMEDVYIERSDKETEEFIAEESSAFLETKINYLKEHKNEFIYFETSELTEIGVDSLSIEVDDVFATYDVMLGLKLAKKQDSAIRAFLDQELNGNDIKYDLMFDQGDGLWNVNFTLDYVSGFMEDMTLASALRLIIDFLTRLVKFVKE</sequence>
<dbReference type="RefSeq" id="WP_244988880.1">
    <property type="nucleotide sequence ID" value="NZ_BORC01000001.1"/>
</dbReference>
<keyword evidence="2" id="KW-1185">Reference proteome</keyword>
<dbReference type="AlphaFoldDB" id="A0A919WFQ5"/>
<accession>A0A919WFQ5</accession>
<dbReference type="EMBL" id="BORC01000001">
    <property type="protein sequence ID" value="GIN61136.1"/>
    <property type="molecule type" value="Genomic_DNA"/>
</dbReference>
<gene>
    <name evidence="1" type="ORF">J27TS8_11290</name>
</gene>
<proteinExistence type="predicted"/>
<organism evidence="1 2">
    <name type="scientific">Robertmurraya siralis</name>
    <dbReference type="NCBI Taxonomy" id="77777"/>
    <lineage>
        <taxon>Bacteria</taxon>
        <taxon>Bacillati</taxon>
        <taxon>Bacillota</taxon>
        <taxon>Bacilli</taxon>
        <taxon>Bacillales</taxon>
        <taxon>Bacillaceae</taxon>
        <taxon>Robertmurraya</taxon>
    </lineage>
</organism>
<protein>
    <recommendedName>
        <fullName evidence="3">Branched-chain amino acid aminotransferase</fullName>
    </recommendedName>
</protein>
<comment type="caution">
    <text evidence="1">The sequence shown here is derived from an EMBL/GenBank/DDBJ whole genome shotgun (WGS) entry which is preliminary data.</text>
</comment>
<name>A0A919WFQ5_9BACI</name>
<dbReference type="Proteomes" id="UP000682111">
    <property type="component" value="Unassembled WGS sequence"/>
</dbReference>
<evidence type="ECO:0000313" key="1">
    <source>
        <dbReference type="EMBL" id="GIN61136.1"/>
    </source>
</evidence>
<evidence type="ECO:0000313" key="2">
    <source>
        <dbReference type="Proteomes" id="UP000682111"/>
    </source>
</evidence>